<accession>A0ABR3AHG1</accession>
<sequence length="275" mass="30211">MNTLPSTLLSAIQNSKADDALASRVTHPFATSSESTCGLLQDIIRATDQVANSLNQYVSTAFTSQKLVSSLRQQAAIEHSLHLSEQNVQQTLNALRKRPTTQYGEDIPLNKADVIDWCISRLEEWGKEVGMEAFKDEKEGGILLVFGGKVLVIDFDLSISRDEPSVHVVGVKTSYATSSSTSESSTMDGSSSLDTYLKDSLQRFLSEVQKPEETRNPVEAARYGKSVLDDLRYLVMLDKLAERKGDGGVRWFVDVDELSSVVEGVSKRESQAIAS</sequence>
<protein>
    <submittedName>
        <fullName evidence="1">Uncharacterized protein</fullName>
    </submittedName>
</protein>
<gene>
    <name evidence="1" type="ORF">AAF712_000565</name>
</gene>
<dbReference type="EMBL" id="JBBXMP010000001">
    <property type="protein sequence ID" value="KAL0072802.1"/>
    <property type="molecule type" value="Genomic_DNA"/>
</dbReference>
<organism evidence="1 2">
    <name type="scientific">Marasmius tenuissimus</name>
    <dbReference type="NCBI Taxonomy" id="585030"/>
    <lineage>
        <taxon>Eukaryota</taxon>
        <taxon>Fungi</taxon>
        <taxon>Dikarya</taxon>
        <taxon>Basidiomycota</taxon>
        <taxon>Agaricomycotina</taxon>
        <taxon>Agaricomycetes</taxon>
        <taxon>Agaricomycetidae</taxon>
        <taxon>Agaricales</taxon>
        <taxon>Marasmiineae</taxon>
        <taxon>Marasmiaceae</taxon>
        <taxon>Marasmius</taxon>
    </lineage>
</organism>
<comment type="caution">
    <text evidence="1">The sequence shown here is derived from an EMBL/GenBank/DDBJ whole genome shotgun (WGS) entry which is preliminary data.</text>
</comment>
<name>A0ABR3AHG1_9AGAR</name>
<evidence type="ECO:0000313" key="1">
    <source>
        <dbReference type="EMBL" id="KAL0072802.1"/>
    </source>
</evidence>
<keyword evidence="2" id="KW-1185">Reference proteome</keyword>
<proteinExistence type="predicted"/>
<dbReference type="Proteomes" id="UP001437256">
    <property type="component" value="Unassembled WGS sequence"/>
</dbReference>
<reference evidence="1 2" key="1">
    <citation type="submission" date="2024-05" db="EMBL/GenBank/DDBJ databases">
        <title>A draft genome resource for the thread blight pathogen Marasmius tenuissimus strain MS-2.</title>
        <authorList>
            <person name="Yulfo-Soto G.E."/>
            <person name="Baruah I.K."/>
            <person name="Amoako-Attah I."/>
            <person name="Bukari Y."/>
            <person name="Meinhardt L.W."/>
            <person name="Bailey B.A."/>
            <person name="Cohen S.P."/>
        </authorList>
    </citation>
    <scope>NUCLEOTIDE SEQUENCE [LARGE SCALE GENOMIC DNA]</scope>
    <source>
        <strain evidence="1 2">MS-2</strain>
    </source>
</reference>
<evidence type="ECO:0000313" key="2">
    <source>
        <dbReference type="Proteomes" id="UP001437256"/>
    </source>
</evidence>